<sequence>MAFNNSTIGSLLSSINHEKTKHITMLYRIRRLLELGEKGGYLLVRGTGDKLLVTENQKVIYDRVKFNHPVTKIFGEFVERASESINGARYMIGLSRRLVDKLIVLLDSGVTGKYISNGLRDLEIESQFVEEEAGLARLFFSVLGNMHLSKTLLRAISETGSFDTERIRLIKMNTGVFDDTVLVSGMVVPNGVSGRIRRGVNTTLGLYSCALDIPRTELKGTVLLNGAEELLRYSKDETERIREAVDALTTNILLVHGSVNSTFLDMCNRRNIVVLRIYSKFDLVRISRGLGLKVNETISGRNRTVVKEVSTIRAGEREFTRVIGNGQIRTIVLRHSLREVLDEYETKINGLLNGLKNKEDLLVDERRIRVKSTGIVAEAVQEALEDEDVPMVDSDRERCFFYAMEFIATVLEVDEYLVAQPDQLQLKEPTHLQEDH</sequence>
<keyword evidence="7" id="KW-1185">Reference proteome</keyword>
<dbReference type="AlphaFoldDB" id="A0A1Y1S5L5"/>
<keyword evidence="4" id="KW-0067">ATP-binding</keyword>
<dbReference type="Proteomes" id="UP000192639">
    <property type="component" value="Unassembled WGS sequence"/>
</dbReference>
<name>A0A1Y1S5L5_9MICR</name>
<comment type="caution">
    <text evidence="6">The sequence shown here is derived from an EMBL/GenBank/DDBJ whole genome shotgun (WGS) entry which is preliminary data.</text>
</comment>
<evidence type="ECO:0000313" key="7">
    <source>
        <dbReference type="Proteomes" id="UP000192639"/>
    </source>
</evidence>
<protein>
    <submittedName>
        <fullName evidence="6">TCPQ</fullName>
    </submittedName>
</protein>
<comment type="subunit">
    <text evidence="2">Component of the T-complex protein 1 (TCP1) complex.</text>
</comment>
<dbReference type="PANTHER" id="PTHR11353">
    <property type="entry name" value="CHAPERONIN"/>
    <property type="match status" value="1"/>
</dbReference>
<evidence type="ECO:0000256" key="4">
    <source>
        <dbReference type="ARBA" id="ARBA00022840"/>
    </source>
</evidence>
<dbReference type="InterPro" id="IPR002423">
    <property type="entry name" value="Cpn60/GroEL/TCP-1"/>
</dbReference>
<dbReference type="Gene3D" id="3.50.7.10">
    <property type="entry name" value="GroEL"/>
    <property type="match status" value="1"/>
</dbReference>
<evidence type="ECO:0000256" key="3">
    <source>
        <dbReference type="ARBA" id="ARBA00022741"/>
    </source>
</evidence>
<gene>
    <name evidence="6" type="primary">TCPQ</name>
    <name evidence="6" type="ORF">ECANGB1_1738</name>
</gene>
<dbReference type="OrthoDB" id="1748577at2759"/>
<comment type="function">
    <text evidence="1">Molecular chaperone; assists the folding of proteins upon ATP hydrolysis.</text>
</comment>
<dbReference type="GO" id="GO:0005524">
    <property type="term" value="F:ATP binding"/>
    <property type="evidence" value="ECO:0007669"/>
    <property type="project" value="UniProtKB-KW"/>
</dbReference>
<evidence type="ECO:0000256" key="2">
    <source>
        <dbReference type="ARBA" id="ARBA00011381"/>
    </source>
</evidence>
<dbReference type="EMBL" id="LWDP01000054">
    <property type="protein sequence ID" value="ORD93693.1"/>
    <property type="molecule type" value="Genomic_DNA"/>
</dbReference>
<dbReference type="Pfam" id="PF00118">
    <property type="entry name" value="Cpn60_TCP1"/>
    <property type="match status" value="1"/>
</dbReference>
<dbReference type="InterPro" id="IPR027410">
    <property type="entry name" value="TCP-1-like_intermed_sf"/>
</dbReference>
<organism evidence="6 7">
    <name type="scientific">Enterospora canceri</name>
    <dbReference type="NCBI Taxonomy" id="1081671"/>
    <lineage>
        <taxon>Eukaryota</taxon>
        <taxon>Fungi</taxon>
        <taxon>Fungi incertae sedis</taxon>
        <taxon>Microsporidia</taxon>
        <taxon>Enterocytozoonidae</taxon>
        <taxon>Enterospora</taxon>
    </lineage>
</organism>
<evidence type="ECO:0000256" key="1">
    <source>
        <dbReference type="ARBA" id="ARBA00002912"/>
    </source>
</evidence>
<dbReference type="Gene3D" id="3.30.260.10">
    <property type="entry name" value="TCP-1-like chaperonin intermediate domain"/>
    <property type="match status" value="1"/>
</dbReference>
<accession>A0A1Y1S5L5</accession>
<evidence type="ECO:0000256" key="5">
    <source>
        <dbReference type="ARBA" id="ARBA00023186"/>
    </source>
</evidence>
<dbReference type="InterPro" id="IPR027409">
    <property type="entry name" value="GroEL-like_apical_dom_sf"/>
</dbReference>
<evidence type="ECO:0000313" key="6">
    <source>
        <dbReference type="EMBL" id="ORD93693.1"/>
    </source>
</evidence>
<dbReference type="VEuPathDB" id="MicrosporidiaDB:ECANGB1_1738"/>
<proteinExistence type="predicted"/>
<keyword evidence="5" id="KW-0143">Chaperone</keyword>
<keyword evidence="3" id="KW-0547">Nucleotide-binding</keyword>
<dbReference type="InterPro" id="IPR017998">
    <property type="entry name" value="Chaperone_TCP-1"/>
</dbReference>
<dbReference type="SUPFAM" id="SSF52029">
    <property type="entry name" value="GroEL apical domain-like"/>
    <property type="match status" value="1"/>
</dbReference>
<dbReference type="GO" id="GO:0140662">
    <property type="term" value="F:ATP-dependent protein folding chaperone"/>
    <property type="evidence" value="ECO:0007669"/>
    <property type="project" value="InterPro"/>
</dbReference>
<reference evidence="6 7" key="1">
    <citation type="journal article" date="2017" name="Environ. Microbiol.">
        <title>Decay of the glycolytic pathway and adaptation to intranuclear parasitism within Enterocytozoonidae microsporidia.</title>
        <authorList>
            <person name="Wiredu Boakye D."/>
            <person name="Jaroenlak P."/>
            <person name="Prachumwat A."/>
            <person name="Williams T.A."/>
            <person name="Bateman K.S."/>
            <person name="Itsathitphaisarn O."/>
            <person name="Sritunyalucksana K."/>
            <person name="Paszkiewicz K.H."/>
            <person name="Moore K.A."/>
            <person name="Stentiford G.D."/>
            <person name="Williams B.A."/>
        </authorList>
    </citation>
    <scope>NUCLEOTIDE SEQUENCE [LARGE SCALE GENOMIC DNA]</scope>
    <source>
        <strain evidence="6 7">GB1</strain>
    </source>
</reference>